<feature type="disulfide bond" evidence="14">
    <location>
        <begin position="981"/>
        <end position="990"/>
    </location>
</feature>
<dbReference type="InterPro" id="IPR013783">
    <property type="entry name" value="Ig-like_fold"/>
</dbReference>
<feature type="domain" description="Ig-like" evidence="18">
    <location>
        <begin position="1728"/>
        <end position="1814"/>
    </location>
</feature>
<evidence type="ECO:0000256" key="10">
    <source>
        <dbReference type="ARBA" id="ARBA00023319"/>
    </source>
</evidence>
<dbReference type="GO" id="GO:0005509">
    <property type="term" value="F:calcium ion binding"/>
    <property type="evidence" value="ECO:0007669"/>
    <property type="project" value="InterPro"/>
</dbReference>
<dbReference type="FunFam" id="2.10.25.10:FF:000106">
    <property type="entry name" value="Heparan sulfate proteoglycan 2"/>
    <property type="match status" value="1"/>
</dbReference>
<dbReference type="GO" id="GO:0048513">
    <property type="term" value="P:animal organ development"/>
    <property type="evidence" value="ECO:0007669"/>
    <property type="project" value="UniProtKB-ARBA"/>
</dbReference>
<dbReference type="InterPro" id="IPR003598">
    <property type="entry name" value="Ig_sub2"/>
</dbReference>
<dbReference type="PROSITE" id="PS50027">
    <property type="entry name" value="EGF_LAM_2"/>
    <property type="match status" value="3"/>
</dbReference>
<dbReference type="PROSITE" id="PS01186">
    <property type="entry name" value="EGF_2"/>
    <property type="match status" value="2"/>
</dbReference>
<dbReference type="SMART" id="SM00181">
    <property type="entry name" value="EGF"/>
    <property type="match status" value="8"/>
</dbReference>
<evidence type="ECO:0000256" key="4">
    <source>
        <dbReference type="ARBA" id="ARBA00022729"/>
    </source>
</evidence>
<evidence type="ECO:0000259" key="16">
    <source>
        <dbReference type="PROSITE" id="PS50026"/>
    </source>
</evidence>
<dbReference type="InterPro" id="IPR007110">
    <property type="entry name" value="Ig-like_dom"/>
</dbReference>
<feature type="domain" description="EGF-like" evidence="16">
    <location>
        <begin position="2840"/>
        <end position="2877"/>
    </location>
</feature>
<feature type="disulfide bond" evidence="13">
    <location>
        <begin position="116"/>
        <end position="128"/>
    </location>
</feature>
<feature type="disulfide bond" evidence="13">
    <location>
        <begin position="175"/>
        <end position="190"/>
    </location>
</feature>
<evidence type="ECO:0000256" key="14">
    <source>
        <dbReference type="PROSITE-ProRule" id="PRU00460"/>
    </source>
</evidence>
<feature type="domain" description="Laminin G" evidence="15">
    <location>
        <begin position="2636"/>
        <end position="2811"/>
    </location>
</feature>
<feature type="domain" description="Ig-like" evidence="18">
    <location>
        <begin position="14"/>
        <end position="100"/>
    </location>
</feature>
<keyword evidence="9 14" id="KW-0424">Laminin EGF-like domain</keyword>
<dbReference type="InterPro" id="IPR003599">
    <property type="entry name" value="Ig_sub"/>
</dbReference>
<dbReference type="GO" id="GO:0030424">
    <property type="term" value="C:axon"/>
    <property type="evidence" value="ECO:0007669"/>
    <property type="project" value="TreeGrafter"/>
</dbReference>
<feature type="domain" description="Ig-like" evidence="18">
    <location>
        <begin position="1910"/>
        <end position="1990"/>
    </location>
</feature>
<dbReference type="InterPro" id="IPR001791">
    <property type="entry name" value="Laminin_G"/>
</dbReference>
<dbReference type="InterPro" id="IPR036055">
    <property type="entry name" value="LDL_receptor-like_sf"/>
</dbReference>
<dbReference type="GO" id="GO:0005604">
    <property type="term" value="C:basement membrane"/>
    <property type="evidence" value="ECO:0007669"/>
    <property type="project" value="UniProtKB-SubCell"/>
</dbReference>
<evidence type="ECO:0000256" key="7">
    <source>
        <dbReference type="ARBA" id="ARBA00023157"/>
    </source>
</evidence>
<comment type="subcellular location">
    <subcellularLocation>
        <location evidence="1">Secreted</location>
        <location evidence="1">Extracellular space</location>
        <location evidence="1">Extracellular matrix</location>
        <location evidence="1">Basement membrane</location>
    </subcellularLocation>
</comment>
<gene>
    <name evidence="20" type="ORF">CEUTPL_LOCUS9125</name>
</gene>
<proteinExistence type="predicted"/>
<dbReference type="SMART" id="SM00282">
    <property type="entry name" value="LamG"/>
    <property type="match status" value="3"/>
</dbReference>
<dbReference type="PROSITE" id="PS50026">
    <property type="entry name" value="EGF_3"/>
    <property type="match status" value="4"/>
</dbReference>
<feature type="disulfide bond" evidence="11">
    <location>
        <begin position="2621"/>
        <end position="2630"/>
    </location>
</feature>
<feature type="domain" description="Laminin G" evidence="15">
    <location>
        <begin position="2921"/>
        <end position="3103"/>
    </location>
</feature>
<dbReference type="InterPro" id="IPR023415">
    <property type="entry name" value="LDLR_class-A_CS"/>
</dbReference>
<evidence type="ECO:0000256" key="2">
    <source>
        <dbReference type="ARBA" id="ARBA00022525"/>
    </source>
</evidence>
<organism evidence="20 21">
    <name type="scientific">Ceutorhynchus assimilis</name>
    <name type="common">cabbage seed weevil</name>
    <dbReference type="NCBI Taxonomy" id="467358"/>
    <lineage>
        <taxon>Eukaryota</taxon>
        <taxon>Metazoa</taxon>
        <taxon>Ecdysozoa</taxon>
        <taxon>Arthropoda</taxon>
        <taxon>Hexapoda</taxon>
        <taxon>Insecta</taxon>
        <taxon>Pterygota</taxon>
        <taxon>Neoptera</taxon>
        <taxon>Endopterygota</taxon>
        <taxon>Coleoptera</taxon>
        <taxon>Polyphaga</taxon>
        <taxon>Cucujiformia</taxon>
        <taxon>Curculionidae</taxon>
        <taxon>Ceutorhynchinae</taxon>
        <taxon>Ceutorhynchus</taxon>
    </lineage>
</organism>
<evidence type="ECO:0000259" key="15">
    <source>
        <dbReference type="PROSITE" id="PS50025"/>
    </source>
</evidence>
<dbReference type="InterPro" id="IPR036179">
    <property type="entry name" value="Ig-like_dom_sf"/>
</dbReference>
<feature type="disulfide bond" evidence="13">
    <location>
        <begin position="206"/>
        <end position="224"/>
    </location>
</feature>
<keyword evidence="4" id="KW-0732">Signal</keyword>
<dbReference type="PROSITE" id="PS50835">
    <property type="entry name" value="IG_LIKE"/>
    <property type="match status" value="12"/>
</dbReference>
<feature type="domain" description="EGF-like" evidence="16">
    <location>
        <begin position="2555"/>
        <end position="2593"/>
    </location>
</feature>
<dbReference type="Pfam" id="PF00057">
    <property type="entry name" value="Ldl_recept_a"/>
    <property type="match status" value="3"/>
</dbReference>
<dbReference type="CDD" id="cd00110">
    <property type="entry name" value="LamG"/>
    <property type="match status" value="3"/>
</dbReference>
<keyword evidence="7 11" id="KW-1015">Disulfide bond</keyword>
<dbReference type="SMART" id="SM00409">
    <property type="entry name" value="IG"/>
    <property type="match status" value="13"/>
</dbReference>
<evidence type="ECO:0000256" key="6">
    <source>
        <dbReference type="ARBA" id="ARBA00022869"/>
    </source>
</evidence>
<dbReference type="Pfam" id="PF00052">
    <property type="entry name" value="Laminin_B"/>
    <property type="match status" value="3"/>
</dbReference>
<dbReference type="InterPro" id="IPR000034">
    <property type="entry name" value="Laminin_IV"/>
</dbReference>
<feature type="disulfide bond" evidence="11">
    <location>
        <begin position="2564"/>
        <end position="2581"/>
    </location>
</feature>
<evidence type="ECO:0000256" key="9">
    <source>
        <dbReference type="ARBA" id="ARBA00023292"/>
    </source>
</evidence>
<feature type="domain" description="Ig-like" evidence="18">
    <location>
        <begin position="2106"/>
        <end position="2183"/>
    </location>
</feature>
<dbReference type="Pfam" id="PF13927">
    <property type="entry name" value="Ig_3"/>
    <property type="match status" value="8"/>
</dbReference>
<feature type="domain" description="Ig-like" evidence="18">
    <location>
        <begin position="1639"/>
        <end position="1723"/>
    </location>
</feature>
<dbReference type="Gene3D" id="2.10.25.10">
    <property type="entry name" value="Laminin"/>
    <property type="match status" value="7"/>
</dbReference>
<dbReference type="EMBL" id="OU892281">
    <property type="protein sequence ID" value="CAG9768597.1"/>
    <property type="molecule type" value="Genomic_DNA"/>
</dbReference>
<evidence type="ECO:0000256" key="1">
    <source>
        <dbReference type="ARBA" id="ARBA00004302"/>
    </source>
</evidence>
<dbReference type="GO" id="GO:0005886">
    <property type="term" value="C:plasma membrane"/>
    <property type="evidence" value="ECO:0007669"/>
    <property type="project" value="TreeGrafter"/>
</dbReference>
<feature type="domain" description="Ig-like" evidence="18">
    <location>
        <begin position="2014"/>
        <end position="2098"/>
    </location>
</feature>
<feature type="disulfide bond" evidence="13">
    <location>
        <begin position="156"/>
        <end position="168"/>
    </location>
</feature>
<feature type="disulfide bond" evidence="13">
    <location>
        <begin position="199"/>
        <end position="211"/>
    </location>
</feature>
<dbReference type="Gene3D" id="2.60.40.10">
    <property type="entry name" value="Immunoglobulins"/>
    <property type="match status" value="13"/>
</dbReference>
<dbReference type="PROSITE" id="PS50068">
    <property type="entry name" value="LDLRA_2"/>
    <property type="match status" value="3"/>
</dbReference>
<evidence type="ECO:0000256" key="3">
    <source>
        <dbReference type="ARBA" id="ARBA00022530"/>
    </source>
</evidence>
<dbReference type="PROSITE" id="PS00022">
    <property type="entry name" value="EGF_1"/>
    <property type="match status" value="7"/>
</dbReference>
<dbReference type="PROSITE" id="PS01209">
    <property type="entry name" value="LDLRA_1"/>
    <property type="match status" value="2"/>
</dbReference>
<feature type="domain" description="Ig-like" evidence="18">
    <location>
        <begin position="1459"/>
        <end position="1630"/>
    </location>
</feature>
<feature type="disulfide bond" evidence="13">
    <location>
        <begin position="163"/>
        <end position="181"/>
    </location>
</feature>
<feature type="domain" description="Laminin IV type A" evidence="19">
    <location>
        <begin position="376"/>
        <end position="565"/>
    </location>
</feature>
<dbReference type="InterPro" id="IPR013098">
    <property type="entry name" value="Ig_I-set"/>
</dbReference>
<dbReference type="PRINTS" id="PR00261">
    <property type="entry name" value="LDLRECEPTOR"/>
</dbReference>
<feature type="domain" description="Ig-like" evidence="18">
    <location>
        <begin position="1819"/>
        <end position="1907"/>
    </location>
</feature>
<evidence type="ECO:0000256" key="12">
    <source>
        <dbReference type="PROSITE-ProRule" id="PRU00122"/>
    </source>
</evidence>
<keyword evidence="21" id="KW-1185">Reference proteome</keyword>
<keyword evidence="3" id="KW-0272">Extracellular matrix</keyword>
<feature type="domain" description="Laminin G" evidence="15">
    <location>
        <begin position="2379"/>
        <end position="2559"/>
    </location>
</feature>
<feature type="domain" description="Laminin IV type A" evidence="19">
    <location>
        <begin position="1089"/>
        <end position="1270"/>
    </location>
</feature>
<dbReference type="GO" id="GO:0007411">
    <property type="term" value="P:axon guidance"/>
    <property type="evidence" value="ECO:0007669"/>
    <property type="project" value="TreeGrafter"/>
</dbReference>
<evidence type="ECO:0000256" key="11">
    <source>
        <dbReference type="PROSITE-ProRule" id="PRU00076"/>
    </source>
</evidence>
<dbReference type="Pfam" id="PF00053">
    <property type="entry name" value="EGF_laminin"/>
    <property type="match status" value="4"/>
</dbReference>
<dbReference type="Pfam" id="PF00008">
    <property type="entry name" value="EGF"/>
    <property type="match status" value="1"/>
</dbReference>
<evidence type="ECO:0000256" key="8">
    <source>
        <dbReference type="ARBA" id="ARBA00023180"/>
    </source>
</evidence>
<evidence type="ECO:0000259" key="17">
    <source>
        <dbReference type="PROSITE" id="PS50027"/>
    </source>
</evidence>
<dbReference type="FunFam" id="2.10.25.10:FF:000033">
    <property type="entry name" value="Laminin subunit alpha 2"/>
    <property type="match status" value="1"/>
</dbReference>
<keyword evidence="2" id="KW-0964">Secreted</keyword>
<evidence type="ECO:0000313" key="20">
    <source>
        <dbReference type="EMBL" id="CAG9768597.1"/>
    </source>
</evidence>
<feature type="disulfide bond" evidence="14">
    <location>
        <begin position="993"/>
        <end position="1007"/>
    </location>
</feature>
<dbReference type="PROSITE" id="PS50025">
    <property type="entry name" value="LAM_G_DOMAIN"/>
    <property type="match status" value="3"/>
</dbReference>
<dbReference type="SUPFAM" id="SSF57424">
    <property type="entry name" value="LDL receptor-like module"/>
    <property type="match status" value="3"/>
</dbReference>
<feature type="domain" description="Laminin EGF-like" evidence="17">
    <location>
        <begin position="962"/>
        <end position="1009"/>
    </location>
</feature>
<dbReference type="Pfam" id="PF00054">
    <property type="entry name" value="Laminin_G_1"/>
    <property type="match status" value="1"/>
</dbReference>
<dbReference type="OrthoDB" id="10055367at2759"/>
<keyword evidence="8" id="KW-0325">Glycoprotein</keyword>
<feature type="domain" description="Ig-like" evidence="18">
    <location>
        <begin position="2291"/>
        <end position="2368"/>
    </location>
</feature>
<name>A0A9N9QPU1_9CUCU</name>
<dbReference type="InterPro" id="IPR013320">
    <property type="entry name" value="ConA-like_dom_sf"/>
</dbReference>
<feature type="disulfide bond" evidence="13">
    <location>
        <begin position="218"/>
        <end position="233"/>
    </location>
</feature>
<feature type="domain" description="EGF-like" evidence="16">
    <location>
        <begin position="2879"/>
        <end position="2915"/>
    </location>
</feature>
<dbReference type="PROSITE" id="PS51115">
    <property type="entry name" value="LAMININ_IVA"/>
    <property type="match status" value="3"/>
</dbReference>
<dbReference type="Gene3D" id="2.170.300.10">
    <property type="entry name" value="Tie2 ligand-binding domain superfamily"/>
    <property type="match status" value="2"/>
</dbReference>
<dbReference type="GO" id="GO:0098632">
    <property type="term" value="F:cell-cell adhesion mediator activity"/>
    <property type="evidence" value="ECO:0007669"/>
    <property type="project" value="TreeGrafter"/>
</dbReference>
<feature type="disulfide bond" evidence="14">
    <location>
        <begin position="1035"/>
        <end position="1044"/>
    </location>
</feature>
<dbReference type="PANTHER" id="PTHR10075:SF100">
    <property type="entry name" value="FASCICLIN-2"/>
    <property type="match status" value="1"/>
</dbReference>
<reference evidence="20" key="1">
    <citation type="submission" date="2022-01" db="EMBL/GenBank/DDBJ databases">
        <authorList>
            <person name="King R."/>
        </authorList>
    </citation>
    <scope>NUCLEOTIDE SEQUENCE</scope>
</reference>
<feature type="domain" description="EGF-like" evidence="16">
    <location>
        <begin position="2596"/>
        <end position="2631"/>
    </location>
</feature>
<dbReference type="Pfam" id="PF07679">
    <property type="entry name" value="I-set"/>
    <property type="match status" value="1"/>
</dbReference>
<feature type="disulfide bond" evidence="11">
    <location>
        <begin position="2867"/>
        <end position="2876"/>
    </location>
</feature>
<feature type="disulfide bond" evidence="11">
    <location>
        <begin position="2600"/>
        <end position="2610"/>
    </location>
</feature>
<dbReference type="CDD" id="cd00054">
    <property type="entry name" value="EGF_CA"/>
    <property type="match status" value="3"/>
</dbReference>
<evidence type="ECO:0000256" key="5">
    <source>
        <dbReference type="ARBA" id="ARBA00022737"/>
    </source>
</evidence>
<feature type="disulfide bond" evidence="11">
    <location>
        <begin position="2583"/>
        <end position="2592"/>
    </location>
</feature>
<evidence type="ECO:0000259" key="19">
    <source>
        <dbReference type="PROSITE" id="PS51115"/>
    </source>
</evidence>
<feature type="domain" description="Ig-like" evidence="18">
    <location>
        <begin position="1360"/>
        <end position="1449"/>
    </location>
</feature>
<evidence type="ECO:0000313" key="21">
    <source>
        <dbReference type="Proteomes" id="UP001152799"/>
    </source>
</evidence>
<dbReference type="GO" id="GO:0070593">
    <property type="term" value="P:dendrite self-avoidance"/>
    <property type="evidence" value="ECO:0007669"/>
    <property type="project" value="TreeGrafter"/>
</dbReference>
<feature type="disulfide bond" evidence="14">
    <location>
        <begin position="1016"/>
        <end position="1028"/>
    </location>
</feature>
<keyword evidence="6" id="KW-0084">Basement membrane</keyword>
<dbReference type="InterPro" id="IPR001881">
    <property type="entry name" value="EGF-like_Ca-bd_dom"/>
</dbReference>
<dbReference type="SMART" id="SM00408">
    <property type="entry name" value="IGc2"/>
    <property type="match status" value="13"/>
</dbReference>
<dbReference type="Gene3D" id="4.10.400.10">
    <property type="entry name" value="Low-density Lipoprotein Receptor"/>
    <property type="match status" value="3"/>
</dbReference>
<dbReference type="PROSITE" id="PS00010">
    <property type="entry name" value="ASX_HYDROXYL"/>
    <property type="match status" value="1"/>
</dbReference>
<feature type="domain" description="Ig-like" evidence="18">
    <location>
        <begin position="2203"/>
        <end position="2284"/>
    </location>
</feature>
<evidence type="ECO:0000259" key="18">
    <source>
        <dbReference type="PROSITE" id="PS50835"/>
    </source>
</evidence>
<accession>A0A9N9QPU1</accession>
<feature type="disulfide bond" evidence="13">
    <location>
        <begin position="135"/>
        <end position="150"/>
    </location>
</feature>
<keyword evidence="5" id="KW-0677">Repeat</keyword>
<dbReference type="CDD" id="cd00096">
    <property type="entry name" value="Ig"/>
    <property type="match status" value="1"/>
</dbReference>
<feature type="domain" description="Laminin IV type A" evidence="19">
    <location>
        <begin position="749"/>
        <end position="928"/>
    </location>
</feature>
<sequence length="3120" mass="344177">MSDESSCAAAADGLQLRTYPNSQEIKENQEVVFTCRDEGPVRAPVEWKRANGLPLPPGSTDNHGRLEMPNIKLEHGGTYVCVARNYPPGTPGAEVSVQLHVDKFEPPYFPQQPVRCLVNQSTCANGDCIPRNKVCDGAYDCTDGSDENRCSKSGKCEPNQFKCENSNCISAVWKCDGQDDCGDGSDERFCQSRRPGEKCGPQQFTCRDDQCIPKYFHCDGSPDCLDRSDEIGCRAPEIFEPPPSMITLNVGQTFTITCRAAGIPTPQIMWRLNWHHVPSKCSWTSENGFGTLTCENIQVEDQGAYSCEALSTINTVLATPDTILIVEQQSVCSAGYFNVEARTQSECIKCFCFGHATNCKSADLFIFQFQPPFDSLKLLGARIDPRTGVVDIRDEPIYKGVEPQLQQIGRNGVRASIPYFAELNQVDVVPYFALPENYHGNQLKSYGGYLRYNVLHGNTGRPIVGPDVIMTGNNLVLLHQSRTSPQPYRPNEQKVRFFDGDWIIKSHTERPATREEIMMTLEDVSQILIKLEYNEGVLNTSLTNIEMDSAAIPDSGLGAANYVEECSCPVGYTGTSCENCAEGFARHQSGQWLGRCYKEPQSCPPGQFFDGRECQVCPCPFTSPSNQFGRTCHLNTDGNVVCDCQPGYVGLRCESCAAGYVGNPLQPGDTCRPVVSQCDLQGTLRQEPDGRCVCKEYTTGFSCNECKPNSFNLNPRNQFGCISCFCMGVTQECTSSSWYRDTIQSVFTSSINEFRLTDIHKENTFTEGIRLNQDTREIAYSAFGQPGAYYWSLPNKYLGDKITSYGGYLTYTFRNTPVPGGASSRNNAADVELVSANHISLQYFSSNVTQSTNSAQQFRVPLLEQYWQRNDGEKTDREHLLMALADVKNIYIKATYFTNSQEAALISVSLDIATDHNTGRERAYEVEQCHCPPGHTGLSCEDCNFGYTRSDEGIYLELCKPCECNGYSNDCDPETGVCRNCRENTAGEQCEQCQPGYTGDPARGQPCRPIGPPPPCNCDPRGSASNGCVNGVCQCKANVEGPNCGRCRNGTFGLSSDNIHGCEFCFCSGVSAECSESQLYVEQIPVQITENHSFILTDQFFGETIKTGFKTNLALNEIGYTFPPSRRERLYWSLPPLFTGNQIKSYGGKLEYMQRYINLPHAQNFLDKDIIITGNNVVIYWSNPNELKPEIVNSVSARLHPSANWYRLDQNRAPKSASREDILTVLAKIDSILIRAIPSTDTSSTFLSDISLDTAVDVYTGKPFAINVETCRCPPGYRGTSCEACTSGYYKDISYSDTHPLGSCRQCPCNNREESCGFDQTSRGVVCLCRPGFSGRYCESTEIITTTPGSNHTEPSPAPPTIEVIISGHNIEIYEIGSNVRLNCSAVSRVPQHTLRVDWSKDNDVLPNNAIDDGRGILYIRDITVSDSGRYTCRADDGWSVVTESINIVVGEGSRNEAPVIAISSPYVQASEGQLIEVRCSATGNPFPEFYLSRLDRQPLNPSHTFEHGVFRIYQAAVTDAGQYQCTAINRAGQDTRSFEVQVTAGSVLRVEIEPSFFEGKSGDQVLLRCIANRAQDIRWSKEGGSIPYESRDENGVLIIPNAQPSDSGTYICTATSYDGTRGTQYATVNIRGGAGAHPTAKVIPEQLTLRQTDTAEVKCEATGTPTPTVKWSKINGVLEGNVEQIGNSLHIRNARIEDRGIYVCIVSNELGLEQGVSRIEVTRFEPPLLQILPEGSLTVTQGNSVQLQCRPTKGYPAPTITWSRENGRPLSPNVEILNGGNLRILDISTSEAGQYACTATNDAGTAKASAFITVQTPPVLTISPEQEIITRKTDDYLKLACYGNGDPQPSVNWVKAVSQDYRSSVRTIQVGPAYLEFTRLKLEDAGVYICIGQNSAGITERRVQIDILPERGDNPGGDQGSSPGNVEEFDAIAGARAELRCRVTTNEDTHHYVDWIRPNNESLPEGSYSRQGVLYIDNVQPSAAGDYECVTYQLPNRNVLFKIRSRLHVRSPPRISLDPSRQTVEPGQNANINCRATGDEPIEIHWLPVNRTMPASVYTTDGYIRFNQIHLNDAGKYRCVARNDAGEADSVAEVVVAAQPDYYQPTIQAENHLVQSAPGNTVQLRCRPGTSTQEFAVRWTRDNAPLPENSRIEGPILQIYDLRKDNEGQYYCEIPTPRGIVSDYVVLQVVGPAVKSLPSPMPALHIYPEETEYPVGSNIELKCQSNEPGVIPAWSKISGGLADNVQNRAGTLTIYNARTDNAGAYRCEATGQRGNYYKDYNLNIKASDDPLRDEIPLQVQRAKRRASVMLECKTDLEEPVTYFWSKQGGSLPYYVDEYSKTIQLNSVGAIDAGTYICSATSQRRTLDIPIVLVVTGIIPYFTQAPNSYITLPTLPDAYLQFSFEISFKPESDYGLILYNGHREVERDGDFISLALNNGIPEFKFNLGPGTPTTTVRANETVTDREWHTIKIVRNKKRVIMFVDGKGPFIGENEGKYFGLDLSEPLYLGGVPNYNNISPEIGISRGLVGCISKFKIGYSYQDILHDGLDSVGITNCETCTENKCQNQGTCQEALTTEGYTCICPAKFSGPTCNKKKGQACSPYSCGVGKCIDTEYSYKCQCPLGRSGRNCEKTVQIYEPAFRDNAFIAYPPPRPLKRTKIEMRIKPRDVNDGILLYSAETNEGHGDFISLAIKDRHLEFRFDNGKGPFVIRSDQEIQPNQWSAILAIRSAQDGRIIINGHPSAPTRFATLFKTLTLLTPLYVGGYDEHSIKLNQGVKVEKGFSGCIVDINISGLDDATMKNTTDSSNVEDCASEDDIDNNVSSGTGYLDSAYKPVSYDNKKTGCSDNPCKNNAPCIPLSPVDYRCSCSAAFTGKDCETPIDLCKDKPCQNEGICRFNHTGFACDCPLGFGGSRCEQRVELRNDAHFNGNSWLEFSKSLLPHRYENEAEIIALELSTNKSDGLLFWHGQSPVEDGQGQDYISLALSNGYLEFSYDLGSGPAIIRNTHIKVNDGDRHSVILKRQGRSGSIDIDHTYIEEGTSEGSATSMSCNGNIFLGGTPNISKMTGSRFTTGFSGCIHGFELQQSKTLDLGLKAVNGLNVKPCSSFIDIDNNIWNEDMIN</sequence>
<feature type="domain" description="Ig-like" evidence="18">
    <location>
        <begin position="236"/>
        <end position="318"/>
    </location>
</feature>
<dbReference type="InterPro" id="IPR002172">
    <property type="entry name" value="LDrepeatLR_classA_rpt"/>
</dbReference>
<feature type="domain" description="Laminin EGF-like" evidence="17">
    <location>
        <begin position="617"/>
        <end position="673"/>
    </location>
</feature>
<dbReference type="SMART" id="SM00179">
    <property type="entry name" value="EGF_CA"/>
    <property type="match status" value="3"/>
</dbReference>
<protein>
    <recommendedName>
        <fullName evidence="22">Basement membrane-specific heparan sulfate proteoglycan core protein</fullName>
    </recommendedName>
</protein>
<keyword evidence="10" id="KW-0393">Immunoglobulin domain</keyword>
<dbReference type="SUPFAM" id="SSF49899">
    <property type="entry name" value="Concanavalin A-like lectins/glucanases"/>
    <property type="match status" value="3"/>
</dbReference>
<evidence type="ECO:0000256" key="13">
    <source>
        <dbReference type="PROSITE-ProRule" id="PRU00124"/>
    </source>
</evidence>
<dbReference type="InterPro" id="IPR000742">
    <property type="entry name" value="EGF"/>
</dbReference>
<dbReference type="SMART" id="SM00281">
    <property type="entry name" value="LamB"/>
    <property type="match status" value="3"/>
</dbReference>
<dbReference type="Pfam" id="PF02210">
    <property type="entry name" value="Laminin_G_2"/>
    <property type="match status" value="2"/>
</dbReference>
<dbReference type="PANTHER" id="PTHR10075">
    <property type="entry name" value="BASIGIN RELATED"/>
    <property type="match status" value="1"/>
</dbReference>
<feature type="disulfide bond" evidence="14">
    <location>
        <begin position="644"/>
        <end position="653"/>
    </location>
</feature>
<feature type="disulfide bond" evidence="11">
    <location>
        <begin position="2905"/>
        <end position="2914"/>
    </location>
</feature>
<feature type="disulfide bond" evidence="12">
    <location>
        <begin position="3076"/>
        <end position="3103"/>
    </location>
</feature>
<dbReference type="SMART" id="SM00192">
    <property type="entry name" value="LDLa"/>
    <property type="match status" value="3"/>
</dbReference>
<dbReference type="PROSITE" id="PS01248">
    <property type="entry name" value="EGF_LAM_1"/>
    <property type="match status" value="5"/>
</dbReference>
<feature type="domain" description="Laminin EGF-like" evidence="17">
    <location>
        <begin position="1016"/>
        <end position="1064"/>
    </location>
</feature>
<dbReference type="CDD" id="cd00055">
    <property type="entry name" value="EGF_Lam"/>
    <property type="match status" value="4"/>
</dbReference>
<dbReference type="SUPFAM" id="SSF57196">
    <property type="entry name" value="EGF/Laminin"/>
    <property type="match status" value="4"/>
</dbReference>
<keyword evidence="11" id="KW-0245">EGF-like domain</keyword>
<dbReference type="Gene3D" id="2.60.120.200">
    <property type="match status" value="3"/>
</dbReference>
<comment type="caution">
    <text evidence="11">Lacks conserved residue(s) required for the propagation of feature annotation.</text>
</comment>
<dbReference type="CDD" id="cd00112">
    <property type="entry name" value="LDLa"/>
    <property type="match status" value="3"/>
</dbReference>
<evidence type="ECO:0008006" key="22">
    <source>
        <dbReference type="Google" id="ProtNLM"/>
    </source>
</evidence>
<dbReference type="SUPFAM" id="SSF48726">
    <property type="entry name" value="Immunoglobulin"/>
    <property type="match status" value="13"/>
</dbReference>
<dbReference type="Pfam" id="PF24973">
    <property type="entry name" value="EGF_LMN_ATRN"/>
    <property type="match status" value="1"/>
</dbReference>
<dbReference type="Proteomes" id="UP001152799">
    <property type="component" value="Chromosome 5"/>
</dbReference>
<feature type="disulfide bond" evidence="13">
    <location>
        <begin position="123"/>
        <end position="141"/>
    </location>
</feature>
<dbReference type="InterPro" id="IPR002049">
    <property type="entry name" value="LE_dom"/>
</dbReference>
<dbReference type="InterPro" id="IPR056863">
    <property type="entry name" value="LMN_ATRN_NET-like_EGF"/>
</dbReference>
<dbReference type="SMART" id="SM00180">
    <property type="entry name" value="EGF_Lam"/>
    <property type="match status" value="5"/>
</dbReference>
<dbReference type="GO" id="GO:0007156">
    <property type="term" value="P:homophilic cell adhesion via plasma membrane adhesion molecules"/>
    <property type="evidence" value="ECO:0007669"/>
    <property type="project" value="TreeGrafter"/>
</dbReference>
<dbReference type="InterPro" id="IPR000152">
    <property type="entry name" value="EGF-type_Asp/Asn_hydroxyl_site"/>
</dbReference>